<dbReference type="GO" id="GO:0009272">
    <property type="term" value="P:fungal-type cell wall biogenesis"/>
    <property type="evidence" value="ECO:0007669"/>
    <property type="project" value="UniProtKB-ARBA"/>
</dbReference>
<evidence type="ECO:0000256" key="5">
    <source>
        <dbReference type="ARBA" id="ARBA00022475"/>
    </source>
</evidence>
<keyword evidence="17" id="KW-0449">Lipoprotein</keyword>
<keyword evidence="6" id="KW-0134">Cell wall</keyword>
<evidence type="ECO:0000256" key="21">
    <source>
        <dbReference type="ARBA" id="ARBA00048494"/>
    </source>
</evidence>
<comment type="cofactor">
    <cofactor evidence="1">
        <name>Co(2+)</name>
        <dbReference type="ChEBI" id="CHEBI:48828"/>
    </cofactor>
</comment>
<dbReference type="PANTHER" id="PTHR10587">
    <property type="entry name" value="GLYCOSYL TRANSFERASE-RELATED"/>
    <property type="match status" value="1"/>
</dbReference>
<evidence type="ECO:0000256" key="2">
    <source>
        <dbReference type="ARBA" id="ARBA00004191"/>
    </source>
</evidence>
<keyword evidence="19" id="KW-0624">Polysaccharide degradation</keyword>
<evidence type="ECO:0000256" key="9">
    <source>
        <dbReference type="ARBA" id="ARBA00022723"/>
    </source>
</evidence>
<dbReference type="GO" id="GO:0004099">
    <property type="term" value="F:chitin deacetylase activity"/>
    <property type="evidence" value="ECO:0007669"/>
    <property type="project" value="UniProtKB-EC"/>
</dbReference>
<evidence type="ECO:0000256" key="13">
    <source>
        <dbReference type="ARBA" id="ARBA00023136"/>
    </source>
</evidence>
<evidence type="ECO:0000256" key="20">
    <source>
        <dbReference type="ARBA" id="ARBA00024056"/>
    </source>
</evidence>
<comment type="similarity">
    <text evidence="4">Belongs to the polysaccharide deacetylase family.</text>
</comment>
<dbReference type="Pfam" id="PF01522">
    <property type="entry name" value="Polysacc_deac_1"/>
    <property type="match status" value="1"/>
</dbReference>
<evidence type="ECO:0000256" key="3">
    <source>
        <dbReference type="ARBA" id="ARBA00004609"/>
    </source>
</evidence>
<evidence type="ECO:0000256" key="23">
    <source>
        <dbReference type="SAM" id="Phobius"/>
    </source>
</evidence>
<dbReference type="GO" id="GO:0000272">
    <property type="term" value="P:polysaccharide catabolic process"/>
    <property type="evidence" value="ECO:0007669"/>
    <property type="project" value="UniProtKB-KW"/>
</dbReference>
<evidence type="ECO:0000256" key="11">
    <source>
        <dbReference type="ARBA" id="ARBA00022801"/>
    </source>
</evidence>
<evidence type="ECO:0000256" key="15">
    <source>
        <dbReference type="ARBA" id="ARBA00023277"/>
    </source>
</evidence>
<protein>
    <recommendedName>
        <fullName evidence="20">chitin deacetylase</fullName>
        <ecNumber evidence="20">3.5.1.41</ecNumber>
    </recommendedName>
</protein>
<evidence type="ECO:0000256" key="16">
    <source>
        <dbReference type="ARBA" id="ARBA00023285"/>
    </source>
</evidence>
<keyword evidence="12" id="KW-0146">Chitin degradation</keyword>
<keyword evidence="14" id="KW-0325">Glycoprotein</keyword>
<sequence>MRYALITSTAAAVLSCSQVVLAGNPAHDAYLERRQAALSTTVTTSSASQTGVPSVSGSSASSPSSSSSSSSAAAAPAISRAPAPQHMSATDPSIPPLDHITMGGPVQSPVHLTTTYAAGATSPLKGARQLPSRHVVPSRYPPIDKVPPIDSPEVLEWIAQVKAKNPNIPLISQTKDGSCASDPELAKQGSAAGNCWWTCGGCTRPTDITVCPDKMSWGLTYDDGPSPYTPKLLHYLDEHQLNATFYVVGSRVISRPEMVQYEYMNGHELSVHTWSHHPLTTLTNEQIIAELGWTRKAIKDVAGVSPLTMRPPYGDIDDRVRAISMAMDLTPVIWTGVGKDEFDTSDWRIPGGSSNGTYSYGAFNKILEKATTLDTGFIVLQHDLYQETVDLAVGYILPDALAHQPKFSLSSVSHCLHQPLEDAYIETNTNETIRTTAAGGIGLQNSGIKATAPIGLGAGALLGLVGVLAMVLA</sequence>
<evidence type="ECO:0000256" key="8">
    <source>
        <dbReference type="ARBA" id="ARBA00022622"/>
    </source>
</evidence>
<keyword evidence="7" id="KW-0964">Secreted</keyword>
<dbReference type="InterPro" id="IPR002509">
    <property type="entry name" value="NODB_dom"/>
</dbReference>
<keyword evidence="8" id="KW-0336">GPI-anchor</keyword>
<evidence type="ECO:0000256" key="1">
    <source>
        <dbReference type="ARBA" id="ARBA00001941"/>
    </source>
</evidence>
<keyword evidence="10 24" id="KW-0732">Signal</keyword>
<evidence type="ECO:0000256" key="24">
    <source>
        <dbReference type="SAM" id="SignalP"/>
    </source>
</evidence>
<dbReference type="InterPro" id="IPR011330">
    <property type="entry name" value="Glyco_hydro/deAcase_b/a-brl"/>
</dbReference>
<evidence type="ECO:0000256" key="12">
    <source>
        <dbReference type="ARBA" id="ARBA00023024"/>
    </source>
</evidence>
<dbReference type="EMBL" id="LN679105">
    <property type="protein sequence ID" value="CEL61662.1"/>
    <property type="molecule type" value="Genomic_DNA"/>
</dbReference>
<evidence type="ECO:0000256" key="18">
    <source>
        <dbReference type="ARBA" id="ARBA00023316"/>
    </source>
</evidence>
<dbReference type="Gene3D" id="3.20.20.370">
    <property type="entry name" value="Glycoside hydrolase/deacetylase"/>
    <property type="match status" value="1"/>
</dbReference>
<dbReference type="EC" id="3.5.1.41" evidence="20"/>
<dbReference type="STRING" id="1108050.A0A0B7FZR4"/>
<keyword evidence="18" id="KW-0961">Cell wall biogenesis/degradation</keyword>
<evidence type="ECO:0000256" key="10">
    <source>
        <dbReference type="ARBA" id="ARBA00022729"/>
    </source>
</evidence>
<dbReference type="GO" id="GO:0005886">
    <property type="term" value="C:plasma membrane"/>
    <property type="evidence" value="ECO:0007669"/>
    <property type="project" value="UniProtKB-SubCell"/>
</dbReference>
<dbReference type="FunFam" id="3.20.20.370:FF:000004">
    <property type="entry name" value="Related to Chitin deacetylase"/>
    <property type="match status" value="1"/>
</dbReference>
<proteinExistence type="inferred from homology"/>
<dbReference type="AlphaFoldDB" id="A0A0B7FZR4"/>
<keyword evidence="9" id="KW-0479">Metal-binding</keyword>
<evidence type="ECO:0000256" key="22">
    <source>
        <dbReference type="SAM" id="MobiDB-lite"/>
    </source>
</evidence>
<dbReference type="PROSITE" id="PS51677">
    <property type="entry name" value="NODB"/>
    <property type="match status" value="1"/>
</dbReference>
<keyword evidence="13 23" id="KW-0472">Membrane</keyword>
<dbReference type="GO" id="GO:0046872">
    <property type="term" value="F:metal ion binding"/>
    <property type="evidence" value="ECO:0007669"/>
    <property type="project" value="UniProtKB-KW"/>
</dbReference>
<evidence type="ECO:0000256" key="19">
    <source>
        <dbReference type="ARBA" id="ARBA00023326"/>
    </source>
</evidence>
<comment type="subcellular location">
    <subcellularLocation>
        <location evidence="3">Cell membrane</location>
        <topology evidence="3">Lipid-anchor</topology>
        <topology evidence="3">GPI-anchor</topology>
    </subcellularLocation>
    <subcellularLocation>
        <location evidence="2">Secreted</location>
        <location evidence="2">Cell wall</location>
    </subcellularLocation>
</comment>
<feature type="compositionally biased region" description="Low complexity" evidence="22">
    <location>
        <begin position="42"/>
        <end position="84"/>
    </location>
</feature>
<evidence type="ECO:0000256" key="4">
    <source>
        <dbReference type="ARBA" id="ARBA00010973"/>
    </source>
</evidence>
<dbReference type="GO" id="GO:0006032">
    <property type="term" value="P:chitin catabolic process"/>
    <property type="evidence" value="ECO:0007669"/>
    <property type="project" value="UniProtKB-KW"/>
</dbReference>
<keyword evidence="23" id="KW-1133">Transmembrane helix</keyword>
<keyword evidence="15" id="KW-0119">Carbohydrate metabolism</keyword>
<evidence type="ECO:0000259" key="25">
    <source>
        <dbReference type="PROSITE" id="PS51677"/>
    </source>
</evidence>
<evidence type="ECO:0000313" key="27">
    <source>
        <dbReference type="Proteomes" id="UP000059188"/>
    </source>
</evidence>
<feature type="signal peptide" evidence="24">
    <location>
        <begin position="1"/>
        <end position="22"/>
    </location>
</feature>
<dbReference type="SUPFAM" id="SSF88713">
    <property type="entry name" value="Glycoside hydrolase/deacetylase"/>
    <property type="match status" value="1"/>
</dbReference>
<accession>A0A0B7FZR4</accession>
<dbReference type="GO" id="GO:0098552">
    <property type="term" value="C:side of membrane"/>
    <property type="evidence" value="ECO:0007669"/>
    <property type="project" value="UniProtKB-KW"/>
</dbReference>
<dbReference type="PROSITE" id="PS51257">
    <property type="entry name" value="PROKAR_LIPOPROTEIN"/>
    <property type="match status" value="1"/>
</dbReference>
<evidence type="ECO:0000256" key="6">
    <source>
        <dbReference type="ARBA" id="ARBA00022512"/>
    </source>
</evidence>
<keyword evidence="5" id="KW-1003">Cell membrane</keyword>
<keyword evidence="11" id="KW-0378">Hydrolase</keyword>
<feature type="domain" description="NodB homology" evidence="25">
    <location>
        <begin position="215"/>
        <end position="408"/>
    </location>
</feature>
<feature type="chain" id="PRO_5002114728" description="chitin deacetylase" evidence="24">
    <location>
        <begin position="23"/>
        <end position="473"/>
    </location>
</feature>
<keyword evidence="27" id="KW-1185">Reference proteome</keyword>
<dbReference type="OrthoDB" id="407355at2759"/>
<keyword evidence="16" id="KW-0170">Cobalt</keyword>
<evidence type="ECO:0000256" key="17">
    <source>
        <dbReference type="ARBA" id="ARBA00023288"/>
    </source>
</evidence>
<dbReference type="Proteomes" id="UP000059188">
    <property type="component" value="Unassembled WGS sequence"/>
</dbReference>
<gene>
    <name evidence="26" type="ORF">RSOLAG1IB_04412</name>
</gene>
<dbReference type="GO" id="GO:0071555">
    <property type="term" value="P:cell wall organization"/>
    <property type="evidence" value="ECO:0007669"/>
    <property type="project" value="UniProtKB-KW"/>
</dbReference>
<reference evidence="26 27" key="1">
    <citation type="submission" date="2014-11" db="EMBL/GenBank/DDBJ databases">
        <authorList>
            <person name="Wibberg Daniel"/>
        </authorList>
    </citation>
    <scope>NUCLEOTIDE SEQUENCE [LARGE SCALE GENOMIC DNA]</scope>
    <source>
        <strain evidence="26">Rhizoctonia solani AG1-IB 7/3/14</strain>
    </source>
</reference>
<organism evidence="26 27">
    <name type="scientific">Thanatephorus cucumeris (strain AG1-IB / isolate 7/3/14)</name>
    <name type="common">Lettuce bottom rot fungus</name>
    <name type="synonym">Rhizoctonia solani</name>
    <dbReference type="NCBI Taxonomy" id="1108050"/>
    <lineage>
        <taxon>Eukaryota</taxon>
        <taxon>Fungi</taxon>
        <taxon>Dikarya</taxon>
        <taxon>Basidiomycota</taxon>
        <taxon>Agaricomycotina</taxon>
        <taxon>Agaricomycetes</taxon>
        <taxon>Cantharellales</taxon>
        <taxon>Ceratobasidiaceae</taxon>
        <taxon>Rhizoctonia</taxon>
        <taxon>Rhizoctonia solani AG-1</taxon>
    </lineage>
</organism>
<feature type="transmembrane region" description="Helical" evidence="23">
    <location>
        <begin position="454"/>
        <end position="472"/>
    </location>
</feature>
<keyword evidence="23" id="KW-0812">Transmembrane</keyword>
<feature type="region of interest" description="Disordered" evidence="22">
    <location>
        <begin position="42"/>
        <end position="108"/>
    </location>
</feature>
<dbReference type="PANTHER" id="PTHR10587:SF133">
    <property type="entry name" value="CHITIN DEACETYLASE 1-RELATED"/>
    <property type="match status" value="1"/>
</dbReference>
<comment type="catalytic activity">
    <reaction evidence="21">
        <text>[(1-&gt;4)-N-acetyl-beta-D-glucosaminyl](n) + n H2O = chitosan + n acetate</text>
        <dbReference type="Rhea" id="RHEA:10464"/>
        <dbReference type="Rhea" id="RHEA-COMP:9593"/>
        <dbReference type="Rhea" id="RHEA-COMP:9597"/>
        <dbReference type="ChEBI" id="CHEBI:15377"/>
        <dbReference type="ChEBI" id="CHEBI:17029"/>
        <dbReference type="ChEBI" id="CHEBI:30089"/>
        <dbReference type="ChEBI" id="CHEBI:57704"/>
        <dbReference type="EC" id="3.5.1.41"/>
    </reaction>
    <physiologicalReaction direction="left-to-right" evidence="21">
        <dbReference type="Rhea" id="RHEA:10465"/>
    </physiologicalReaction>
</comment>
<evidence type="ECO:0000256" key="7">
    <source>
        <dbReference type="ARBA" id="ARBA00022525"/>
    </source>
</evidence>
<evidence type="ECO:0000256" key="14">
    <source>
        <dbReference type="ARBA" id="ARBA00023180"/>
    </source>
</evidence>
<evidence type="ECO:0000313" key="26">
    <source>
        <dbReference type="EMBL" id="CEL61662.1"/>
    </source>
</evidence>
<name>A0A0B7FZR4_THACB</name>
<dbReference type="InterPro" id="IPR050248">
    <property type="entry name" value="Polysacc_deacetylase_ArnD"/>
</dbReference>